<proteinExistence type="predicted"/>
<organism evidence="2 3">
    <name type="scientific">Corynebacterium deserti GIMN1.010</name>
    <dbReference type="NCBI Taxonomy" id="931089"/>
    <lineage>
        <taxon>Bacteria</taxon>
        <taxon>Bacillati</taxon>
        <taxon>Actinomycetota</taxon>
        <taxon>Actinomycetes</taxon>
        <taxon>Mycobacteriales</taxon>
        <taxon>Corynebacteriaceae</taxon>
        <taxon>Corynebacterium</taxon>
    </lineage>
</organism>
<dbReference type="Proteomes" id="UP000068067">
    <property type="component" value="Chromosome"/>
</dbReference>
<protein>
    <recommendedName>
        <fullName evidence="1">Rifampin ADP-ribosyltransferase domain-containing protein</fullName>
    </recommendedName>
</protein>
<dbReference type="AlphaFoldDB" id="A0A0M5IRK0"/>
<dbReference type="PATRIC" id="fig|931089.4.peg.2530"/>
<dbReference type="STRING" id="931089.CDES_12520"/>
<dbReference type="EMBL" id="CP009220">
    <property type="protein sequence ID" value="ALC06848.1"/>
    <property type="molecule type" value="Genomic_DNA"/>
</dbReference>
<name>A0A0M5IRK0_9CORY</name>
<gene>
    <name evidence="2" type="ORF">CDES_12520</name>
</gene>
<evidence type="ECO:0000259" key="1">
    <source>
        <dbReference type="Pfam" id="PF12120"/>
    </source>
</evidence>
<dbReference type="InterPro" id="IPR021975">
    <property type="entry name" value="Rifampin_Arr"/>
</dbReference>
<sequence length="104" mass="11187">MNHIYVTALKDGADLVAEVSAKIAAELDAGLPADPSVPRKTPHVYEVKALGKFDNDSNVTDKKFLATPRVLTAAISRSGLCGKLRNGAGLFPKCWRGDVRTYES</sequence>
<dbReference type="Gene3D" id="3.20.170.40">
    <property type="entry name" value="Rifampin ADP-ribosyltransferase domain"/>
    <property type="match status" value="1"/>
</dbReference>
<reference evidence="2 3" key="1">
    <citation type="submission" date="2014-08" db="EMBL/GenBank/DDBJ databases">
        <title>Complete genome sequence of Corynebacterium deserti GIMN1.010 (=DSM 45689), isolated from desert sand in western China.</title>
        <authorList>
            <person name="Ruckert C."/>
            <person name="Albersmeier A."/>
            <person name="Kalinowski J."/>
        </authorList>
    </citation>
    <scope>NUCLEOTIDE SEQUENCE [LARGE SCALE GENOMIC DNA]</scope>
    <source>
        <strain evidence="2 3">GIMN1.010</strain>
    </source>
</reference>
<dbReference type="InterPro" id="IPR038611">
    <property type="entry name" value="Arr_sf"/>
</dbReference>
<dbReference type="Pfam" id="PF12120">
    <property type="entry name" value="Arr-ms"/>
    <property type="match status" value="1"/>
</dbReference>
<evidence type="ECO:0000313" key="3">
    <source>
        <dbReference type="Proteomes" id="UP000068067"/>
    </source>
</evidence>
<accession>A0A0M5IRK0</accession>
<feature type="domain" description="Rifampin ADP-ribosyltransferase" evidence="1">
    <location>
        <begin position="1"/>
        <end position="69"/>
    </location>
</feature>
<dbReference type="KEGG" id="cdx:CDES_12520"/>
<evidence type="ECO:0000313" key="2">
    <source>
        <dbReference type="EMBL" id="ALC06848.1"/>
    </source>
</evidence>
<keyword evidence="3" id="KW-1185">Reference proteome</keyword>